<evidence type="ECO:0000313" key="2">
    <source>
        <dbReference type="Proteomes" id="UP000814140"/>
    </source>
</evidence>
<accession>A0ACB8T707</accession>
<comment type="caution">
    <text evidence="1">The sequence shown here is derived from an EMBL/GenBank/DDBJ whole genome shotgun (WGS) entry which is preliminary data.</text>
</comment>
<dbReference type="Proteomes" id="UP000814140">
    <property type="component" value="Unassembled WGS sequence"/>
</dbReference>
<keyword evidence="2" id="KW-1185">Reference proteome</keyword>
<dbReference type="EMBL" id="MU277202">
    <property type="protein sequence ID" value="KAI0063720.1"/>
    <property type="molecule type" value="Genomic_DNA"/>
</dbReference>
<organism evidence="1 2">
    <name type="scientific">Artomyces pyxidatus</name>
    <dbReference type="NCBI Taxonomy" id="48021"/>
    <lineage>
        <taxon>Eukaryota</taxon>
        <taxon>Fungi</taxon>
        <taxon>Dikarya</taxon>
        <taxon>Basidiomycota</taxon>
        <taxon>Agaricomycotina</taxon>
        <taxon>Agaricomycetes</taxon>
        <taxon>Russulales</taxon>
        <taxon>Auriscalpiaceae</taxon>
        <taxon>Artomyces</taxon>
    </lineage>
</organism>
<reference evidence="1" key="1">
    <citation type="submission" date="2021-03" db="EMBL/GenBank/DDBJ databases">
        <authorList>
            <consortium name="DOE Joint Genome Institute"/>
            <person name="Ahrendt S."/>
            <person name="Looney B.P."/>
            <person name="Miyauchi S."/>
            <person name="Morin E."/>
            <person name="Drula E."/>
            <person name="Courty P.E."/>
            <person name="Chicoki N."/>
            <person name="Fauchery L."/>
            <person name="Kohler A."/>
            <person name="Kuo A."/>
            <person name="Labutti K."/>
            <person name="Pangilinan J."/>
            <person name="Lipzen A."/>
            <person name="Riley R."/>
            <person name="Andreopoulos W."/>
            <person name="He G."/>
            <person name="Johnson J."/>
            <person name="Barry K.W."/>
            <person name="Grigoriev I.V."/>
            <person name="Nagy L."/>
            <person name="Hibbett D."/>
            <person name="Henrissat B."/>
            <person name="Matheny P.B."/>
            <person name="Labbe J."/>
            <person name="Martin F."/>
        </authorList>
    </citation>
    <scope>NUCLEOTIDE SEQUENCE</scope>
    <source>
        <strain evidence="1">HHB10654</strain>
    </source>
</reference>
<evidence type="ECO:0000313" key="1">
    <source>
        <dbReference type="EMBL" id="KAI0063720.1"/>
    </source>
</evidence>
<name>A0ACB8T707_9AGAM</name>
<proteinExistence type="predicted"/>
<reference evidence="1" key="2">
    <citation type="journal article" date="2022" name="New Phytol.">
        <title>Evolutionary transition to the ectomycorrhizal habit in the genomes of a hyperdiverse lineage of mushroom-forming fungi.</title>
        <authorList>
            <person name="Looney B."/>
            <person name="Miyauchi S."/>
            <person name="Morin E."/>
            <person name="Drula E."/>
            <person name="Courty P.E."/>
            <person name="Kohler A."/>
            <person name="Kuo A."/>
            <person name="LaButti K."/>
            <person name="Pangilinan J."/>
            <person name="Lipzen A."/>
            <person name="Riley R."/>
            <person name="Andreopoulos W."/>
            <person name="He G."/>
            <person name="Johnson J."/>
            <person name="Nolan M."/>
            <person name="Tritt A."/>
            <person name="Barry K.W."/>
            <person name="Grigoriev I.V."/>
            <person name="Nagy L.G."/>
            <person name="Hibbett D."/>
            <person name="Henrissat B."/>
            <person name="Matheny P.B."/>
            <person name="Labbe J."/>
            <person name="Martin F.M."/>
        </authorList>
    </citation>
    <scope>NUCLEOTIDE SEQUENCE</scope>
    <source>
        <strain evidence="1">HHB10654</strain>
    </source>
</reference>
<sequence>MPPYIPLDDQINALRDLYKVHPGDDAVVGWQDWILEWCTAVEKFLLCVKNCPERRAARTITLGAIASALHAKPSWTAWMEIAVPQARVYLERWAHAYAAQVVRGKVPGLTVEQENELIEEEIQELMVRVDTGEFDDNQWACLAVERGFDSEDLIYRRPKSPGEILWNDWCLANKDGVRGDKVRARAAAAAADYEASAPAEAQRRKRVDRDEGEDAADPVEEASPDVTPRPVKKRRPGAAAGETTEAPVLSVPGPQGEPDFEPGEVAKELAESGTSTAYQARMARRRFLRSSNAPRPVAEWRISGTVVEPGCTRCSLKTVRYVCRQNPDRATCIKCHDMHEQCSLAQGVKPGPRRKSAVQAEQAVPPVPAEASPVSMGRFITADGQVLGGIPTSLEGLRLWRSSIMDKIEVARSEIALQERRIEDLRQNQVAVEQAIADFERSGSLELEGSLTRLSLVPDDGSPLLGPCFGERPVLPSDSGDTEWEGFGGEGPVDLEAEEDNDPEDSGKEWSPVGSEEL</sequence>
<protein>
    <submittedName>
        <fullName evidence="1">Uncharacterized protein</fullName>
    </submittedName>
</protein>
<gene>
    <name evidence="1" type="ORF">BV25DRAFT_1915184</name>
</gene>